<dbReference type="GeneID" id="32878262"/>
<dbReference type="EMBL" id="KX832224">
    <property type="protein sequence ID" value="ARR28928.1"/>
    <property type="molecule type" value="Genomic_DNA"/>
</dbReference>
<organism evidence="1">
    <name type="scientific">Ranid herpesvirus 3</name>
    <dbReference type="NCBI Taxonomy" id="1987509"/>
    <lineage>
        <taxon>Viruses</taxon>
        <taxon>Duplodnaviria</taxon>
        <taxon>Heunggongvirae</taxon>
        <taxon>Peploviricota</taxon>
        <taxon>Herviviricetes</taxon>
        <taxon>Herpesvirales</taxon>
        <taxon>Alloherpesviridae</taxon>
        <taxon>Batravirus</taxon>
        <taxon>Batravirus ranidallo3</taxon>
    </lineage>
</organism>
<keyword evidence="2" id="KW-1185">Reference proteome</keyword>
<evidence type="ECO:0000313" key="1">
    <source>
        <dbReference type="EMBL" id="ARR28928.1"/>
    </source>
</evidence>
<accession>A0A1X9T5E7</accession>
<dbReference type="KEGG" id="vg:32878262"/>
<dbReference type="Proteomes" id="UP000203507">
    <property type="component" value="Segment"/>
</dbReference>
<evidence type="ECO:0000313" key="2">
    <source>
        <dbReference type="Proteomes" id="UP000203507"/>
    </source>
</evidence>
<dbReference type="OrthoDB" id="708at10239"/>
<name>A0A1X9T5E7_9VIRU</name>
<sequence>MPCGDLAHVIHMAHSHLAYKHAAALQSFFPTAFENRALLFVPEGNTFDADVNTLMINFSNTCNTLLNKRPSLYCNKYSRYGFITTAETKVAAASILAGRIKIDTLLKFNTILSFSEELRAAFADRDRSLDREIIQIKSRDEWGADNDPLNYLANPSGVHEIDELPAVDRVRFFKVYGGISLPLGVCNGNITQGATMFEELCDQMSRVVLDDTTKIPHIRTGGKQYVKGTYTRDDLYSALSIAALLGESHMYGKCSWVTI</sequence>
<proteinExistence type="predicted"/>
<reference evidence="1" key="1">
    <citation type="journal article" date="2017" name="Vet. Pathol.">
        <title>Ranid Herpesvirus 3 and Proliferative Dermatitis in Free-Ranging Wild Common Frogs (Rana Temporaria).</title>
        <authorList>
            <person name="Origgi F.C."/>
            <person name="Schmidt B.R."/>
            <person name="Lohmann P."/>
            <person name="Otten P."/>
            <person name="Akdesir E."/>
            <person name="Gaschen V."/>
            <person name="Aguilar-Bultet L."/>
            <person name="Wahli T."/>
            <person name="Sattler U."/>
            <person name="Stoffel M.H."/>
        </authorList>
    </citation>
    <scope>NUCLEOTIDE SEQUENCE [LARGE SCALE GENOMIC DNA]</scope>
    <source>
        <strain evidence="1">FO1_2015</strain>
    </source>
</reference>
<dbReference type="RefSeq" id="YP_009362437.1">
    <property type="nucleotide sequence ID" value="NC_034618.1"/>
</dbReference>
<protein>
    <submittedName>
        <fullName evidence="1">Uncharacterized protein</fullName>
    </submittedName>
</protein>